<sequence length="120" mass="13516">MADRSLRGMRLGSQSLQSEEGVTFSPRITSTYQMSDGMTFEVTFSADAEIPQMWQSPKSGQEGILIAADGKPVVIEATDQKVPRTHWDMLLERRTRDELEELLNERLGYLRARKGQKVGA</sequence>
<keyword evidence="4" id="KW-1185">Reference proteome</keyword>
<dbReference type="InterPro" id="IPR038638">
    <property type="entry name" value="RbpA_sf"/>
</dbReference>
<dbReference type="InterPro" id="IPR025182">
    <property type="entry name" value="RNApol-bd_RbpA"/>
</dbReference>
<dbReference type="HAMAP" id="MF_01483">
    <property type="entry name" value="RbpA"/>
    <property type="match status" value="1"/>
</dbReference>
<comment type="similarity">
    <text evidence="1">Belongs to the RNA polymerase-binding protein RbpA family.</text>
</comment>
<name>A0A7L5AJB3_9MICO</name>
<feature type="compositionally biased region" description="Polar residues" evidence="2">
    <location>
        <begin position="12"/>
        <end position="22"/>
    </location>
</feature>
<comment type="caution">
    <text evidence="1">Lacks conserved residue(s) required for the propagation of feature annotation.</text>
</comment>
<dbReference type="Gene3D" id="2.20.28.270">
    <property type="entry name" value="RNA polymerase-binding protein A"/>
    <property type="match status" value="1"/>
</dbReference>
<reference evidence="3 4" key="1">
    <citation type="submission" date="2016-09" db="EMBL/GenBank/DDBJ databases">
        <title>Complete genome sequence of microbes from the polar regions.</title>
        <authorList>
            <person name="Liao L."/>
            <person name="Chen B."/>
        </authorList>
    </citation>
    <scope>NUCLEOTIDE SEQUENCE [LARGE SCALE GENOMIC DNA]</scope>
    <source>
        <strain evidence="3 4">ZS314</strain>
    </source>
</reference>
<evidence type="ECO:0000256" key="1">
    <source>
        <dbReference type="HAMAP-Rule" id="MF_01483"/>
    </source>
</evidence>
<dbReference type="GO" id="GO:0045893">
    <property type="term" value="P:positive regulation of DNA-templated transcription"/>
    <property type="evidence" value="ECO:0007669"/>
    <property type="project" value="UniProtKB-UniRule"/>
</dbReference>
<dbReference type="GO" id="GO:0001000">
    <property type="term" value="F:bacterial-type RNA polymerase core enzyme binding"/>
    <property type="evidence" value="ECO:0007669"/>
    <property type="project" value="UniProtKB-UniRule"/>
</dbReference>
<keyword evidence="1" id="KW-0805">Transcription regulation</keyword>
<gene>
    <name evidence="1" type="primary">rbpA</name>
    <name evidence="3" type="ORF">BHD05_11380</name>
</gene>
<accession>A0A7L5AJB3</accession>
<dbReference type="Proteomes" id="UP000464507">
    <property type="component" value="Chromosome"/>
</dbReference>
<proteinExistence type="inferred from homology"/>
<dbReference type="EMBL" id="CP017146">
    <property type="protein sequence ID" value="QHO70152.1"/>
    <property type="molecule type" value="Genomic_DNA"/>
</dbReference>
<evidence type="ECO:0000313" key="4">
    <source>
        <dbReference type="Proteomes" id="UP000464507"/>
    </source>
</evidence>
<comment type="function">
    <text evidence="1">Binds to RNA polymerase (RNAP), stimulating transcription from principal, but not alternative sigma factor promoters.</text>
</comment>
<dbReference type="Pfam" id="PF13397">
    <property type="entry name" value="RbpA"/>
    <property type="match status" value="1"/>
</dbReference>
<evidence type="ECO:0000256" key="2">
    <source>
        <dbReference type="SAM" id="MobiDB-lite"/>
    </source>
</evidence>
<dbReference type="OrthoDB" id="3618415at2"/>
<keyword evidence="1" id="KW-0804">Transcription</keyword>
<dbReference type="RefSeq" id="WP_161886544.1">
    <property type="nucleotide sequence ID" value="NZ_CP017146.1"/>
</dbReference>
<comment type="subunit">
    <text evidence="1">Forms a complex with the RNAP catalytic core and with free principal sigma factors.</text>
</comment>
<dbReference type="KEGG" id="mant:BHD05_11380"/>
<evidence type="ECO:0000313" key="3">
    <source>
        <dbReference type="EMBL" id="QHO70152.1"/>
    </source>
</evidence>
<feature type="region of interest" description="Disordered" evidence="2">
    <location>
        <begin position="1"/>
        <end position="22"/>
    </location>
</feature>
<dbReference type="AlphaFoldDB" id="A0A7L5AJB3"/>
<organism evidence="3 4">
    <name type="scientific">Marisediminicola antarctica</name>
    <dbReference type="NCBI Taxonomy" id="674079"/>
    <lineage>
        <taxon>Bacteria</taxon>
        <taxon>Bacillati</taxon>
        <taxon>Actinomycetota</taxon>
        <taxon>Actinomycetes</taxon>
        <taxon>Micrococcales</taxon>
        <taxon>Microbacteriaceae</taxon>
        <taxon>Marisediminicola</taxon>
    </lineage>
</organism>
<protein>
    <recommendedName>
        <fullName evidence="1">RNA polymerase-binding protein RbpA</fullName>
    </recommendedName>
</protein>